<dbReference type="EMBL" id="JAMRYM010000005">
    <property type="protein sequence ID" value="MCM6761401.1"/>
    <property type="molecule type" value="Genomic_DNA"/>
</dbReference>
<gene>
    <name evidence="1" type="ORF">NB037_03130</name>
</gene>
<evidence type="ECO:0000313" key="2">
    <source>
        <dbReference type="Proteomes" id="UP001155240"/>
    </source>
</evidence>
<name>A0A9X2DYH8_9MICO</name>
<dbReference type="RefSeq" id="WP_251943562.1">
    <property type="nucleotide sequence ID" value="NZ_JAMRYM010000005.1"/>
</dbReference>
<protein>
    <submittedName>
        <fullName evidence="1">Uncharacterized protein</fullName>
    </submittedName>
</protein>
<accession>A0A9X2DYH8</accession>
<comment type="caution">
    <text evidence="1">The sequence shown here is derived from an EMBL/GenBank/DDBJ whole genome shotgun (WGS) entry which is preliminary data.</text>
</comment>
<keyword evidence="2" id="KW-1185">Reference proteome</keyword>
<sequence length="226" mass="24967">MVTDRQANVLRDLQAGVARQVREELDQFFGSLNLDKPEAVREALLQYVPLLVRSYGQGAASVAADWYDEVRAGANVRGRFRAQVADSVEQFRIERTVRFAAQYLFTGAAALALPSLLAPVERYVVEPSRLTIVGATTRDPRASGWYRKTRSDGCDFCRKLAGKGVYKYDGDFAAHNDCGCVAVPSWDPDAPEVDVRAYEASRYTGGMTPAQKADHNAKIRDWIASA</sequence>
<organism evidence="1 2">
    <name type="scientific">Rathayibacter rubneri</name>
    <dbReference type="NCBI Taxonomy" id="2950106"/>
    <lineage>
        <taxon>Bacteria</taxon>
        <taxon>Bacillati</taxon>
        <taxon>Actinomycetota</taxon>
        <taxon>Actinomycetes</taxon>
        <taxon>Micrococcales</taxon>
        <taxon>Microbacteriaceae</taxon>
        <taxon>Rathayibacter</taxon>
    </lineage>
</organism>
<dbReference type="AlphaFoldDB" id="A0A9X2DYH8"/>
<evidence type="ECO:0000313" key="1">
    <source>
        <dbReference type="EMBL" id="MCM6761401.1"/>
    </source>
</evidence>
<reference evidence="1" key="1">
    <citation type="submission" date="2022-06" db="EMBL/GenBank/DDBJ databases">
        <title>Whole genome shotgun sequencing (WGS) of Rathayibacter sp. ZW T2_19, isolated from stored onions (Allium cepa).</title>
        <authorList>
            <person name="Stoll D.A."/>
            <person name="Huch M."/>
        </authorList>
    </citation>
    <scope>NUCLEOTIDE SEQUENCE</scope>
    <source>
        <strain evidence="1">ZW T2_19</strain>
    </source>
</reference>
<proteinExistence type="predicted"/>
<dbReference type="Proteomes" id="UP001155240">
    <property type="component" value="Unassembled WGS sequence"/>
</dbReference>
<dbReference type="Pfam" id="PF25310">
    <property type="entry name" value="VG15"/>
    <property type="match status" value="1"/>
</dbReference>
<dbReference type="InterPro" id="IPR057369">
    <property type="entry name" value="VG15"/>
</dbReference>